<feature type="compositionally biased region" description="Basic residues" evidence="1">
    <location>
        <begin position="50"/>
        <end position="59"/>
    </location>
</feature>
<sequence length="399" mass="44603">MSNPSSVANMLTWLHAEFNRIDIDTVLDDVNLEVKTSSDDSSEDSDIDKKPKKKKKKVSFKVPMEKTVPAAPIIDPIQSITKCLDELIISTQELLRMSNQGRQNFNTMNGTGYDYPRLPDYERLNFPNVSRNDRRCFFCDQTSHIMGLPKCPEVKRMIDEKLVAFTPVGHLTMYDESELPRALHSEGGIAVVIHSQQASSSALKGKGQVEPHGLPPHMATNFARLQFKGEDVLYDDQVYGVSTITLVIIAWHLSPATCSGKEDVRHDPKTTAKRPNKKPEDIPTAANKLPPPPAAKPQKPDVMMVDETRPAGKAPLMYHFTSSIQDMVDGKVLQDKILSTPITVTLRELIGSSADLQRRFANLTKIRREYTDKTVSLQTADLDLDDFDENMLPEDVGCV</sequence>
<feature type="region of interest" description="Disordered" evidence="1">
    <location>
        <begin position="259"/>
        <end position="301"/>
    </location>
</feature>
<accession>A0A369KIF3</accession>
<gene>
    <name evidence="3" type="ORF">Hypma_006007</name>
</gene>
<dbReference type="EMBL" id="LUEZ02000004">
    <property type="protein sequence ID" value="RDB30716.1"/>
    <property type="molecule type" value="Genomic_DNA"/>
</dbReference>
<dbReference type="InParanoid" id="A0A369KIF3"/>
<evidence type="ECO:0000313" key="3">
    <source>
        <dbReference type="EMBL" id="RDB30716.1"/>
    </source>
</evidence>
<feature type="domain" description="DUF4100" evidence="2">
    <location>
        <begin position="170"/>
        <end position="373"/>
    </location>
</feature>
<name>A0A369KIF3_HYPMA</name>
<feature type="compositionally biased region" description="Basic and acidic residues" evidence="1">
    <location>
        <begin position="260"/>
        <end position="270"/>
    </location>
</feature>
<dbReference type="STRING" id="39966.A0A369KIF3"/>
<feature type="region of interest" description="Disordered" evidence="1">
    <location>
        <begin position="35"/>
        <end position="59"/>
    </location>
</feature>
<evidence type="ECO:0000259" key="2">
    <source>
        <dbReference type="Pfam" id="PF13352"/>
    </source>
</evidence>
<proteinExistence type="predicted"/>
<evidence type="ECO:0000256" key="1">
    <source>
        <dbReference type="SAM" id="MobiDB-lite"/>
    </source>
</evidence>
<organism evidence="3 4">
    <name type="scientific">Hypsizygus marmoreus</name>
    <name type="common">White beech mushroom</name>
    <name type="synonym">Agaricus marmoreus</name>
    <dbReference type="NCBI Taxonomy" id="39966"/>
    <lineage>
        <taxon>Eukaryota</taxon>
        <taxon>Fungi</taxon>
        <taxon>Dikarya</taxon>
        <taxon>Basidiomycota</taxon>
        <taxon>Agaricomycotina</taxon>
        <taxon>Agaricomycetes</taxon>
        <taxon>Agaricomycetidae</taxon>
        <taxon>Agaricales</taxon>
        <taxon>Tricholomatineae</taxon>
        <taxon>Lyophyllaceae</taxon>
        <taxon>Hypsizygus</taxon>
    </lineage>
</organism>
<dbReference type="AlphaFoldDB" id="A0A369KIF3"/>
<comment type="caution">
    <text evidence="3">The sequence shown here is derived from an EMBL/GenBank/DDBJ whole genome shotgun (WGS) entry which is preliminary data.</text>
</comment>
<evidence type="ECO:0000313" key="4">
    <source>
        <dbReference type="Proteomes" id="UP000076154"/>
    </source>
</evidence>
<protein>
    <recommendedName>
        <fullName evidence="2">DUF4100 domain-containing protein</fullName>
    </recommendedName>
</protein>
<dbReference type="InterPro" id="IPR025165">
    <property type="entry name" value="DUF4100"/>
</dbReference>
<reference evidence="3" key="1">
    <citation type="submission" date="2018-04" db="EMBL/GenBank/DDBJ databases">
        <title>Whole genome sequencing of Hypsizygus marmoreus.</title>
        <authorList>
            <person name="Choi I.-G."/>
            <person name="Min B."/>
            <person name="Kim J.-G."/>
            <person name="Kim S."/>
            <person name="Oh Y.-L."/>
            <person name="Kong W.-S."/>
            <person name="Park H."/>
            <person name="Jeong J."/>
            <person name="Song E.-S."/>
        </authorList>
    </citation>
    <scope>NUCLEOTIDE SEQUENCE [LARGE SCALE GENOMIC DNA]</scope>
    <source>
        <strain evidence="3">51987-8</strain>
    </source>
</reference>
<dbReference type="OrthoDB" id="5535068at2759"/>
<keyword evidence="4" id="KW-1185">Reference proteome</keyword>
<dbReference type="Pfam" id="PF13352">
    <property type="entry name" value="DUF4100"/>
    <property type="match status" value="1"/>
</dbReference>
<dbReference type="Proteomes" id="UP000076154">
    <property type="component" value="Unassembled WGS sequence"/>
</dbReference>